<evidence type="ECO:0000313" key="12">
    <source>
        <dbReference type="Proteomes" id="UP000297475"/>
    </source>
</evidence>
<dbReference type="PANTHER" id="PTHR30288">
    <property type="entry name" value="FLAGELLAR CAP/ASSEMBLY PROTEIN FLID"/>
    <property type="match status" value="1"/>
</dbReference>
<sequence length="1316" mass="139848">MASIQSLGIGSGLLTSELVEDIIKAEREASDLRLDRREEKVEAQISAYGEIKAAISNLQSSASSLSDLNAIRRTSATSSNEQAVTATTNNQAETGNYTLRIDNVAEAHSLASQRYNAVTDTVGTGTLTFRFGGYEYNQDDDIVGFTPNTDGNEFEIELSSGNNTLTGIRDTINQADMGVRASLVNDGQGYRLLFTSEDTGEQNAMEITANGDSGLQSLAFNPGQNDPESNMSMTQKAMDANLSVNGLQITSATNELTEVARGTTINLHNATNGSTVNLNITRDPGAMVERVEAFLEAYNEFRELAKEFTAFDQGSGEAGLLLGDSALRQVENQVRRALTQIVEGLEDSQYRSLADIGIFTDRNNDFKLALNAEKLETAFRDNIDNFSGLLASKTQANDPLINYIAKGGDTKPGEYDIEITQVATQGRFDGQSVAAFDFAQDVVIGSSNDKFRLNIDGTAADVQLAHGNYSSGDDLALMIQNSINNTTSFQDRGRSVTVEFDAVEQSMNIVSSRYGSQSQVFFETMAPTVANTLGFTEPGQGGVSGQFYSNLSDQAFGATTTPGSREVFADNSFNFSSNPVTFDLDLTGTSADGTHTITLDEDMSSQLDNEGNVVEERTRDDMLSYINSELNAAGLSGVVRAEFNSGNRLVFSTEVDGGSQSIELSGVTTPGEDVLGLASAEGASSSGVTIAADTAFEISIENRYGVAESQSIEVPAGTYETPEELAQAIQTAINDDPNIQASASGAMTLPGSRPIENDINFDNRASGFEFEYNGQRLFVDVDEVATTDINGDGEITNLDSIQLALNNALDDAGLPANSVLARMESGGLVLETADTGSSEVLNVISDGRGDRTVPGAVITGGEDFAADPVGFTLRMDGVDIDVALDEDISGADADETLAYIQTRLDQALIAADGGGAFMAGDIKARLNDDGELYFESQSKMGEKTSATYGALAALEITDTNAAAENLLGLAEAGPQIDGRDEFGLPKGAVPGFDAQSVVSYEQDSKGRGSFNISFDNETRVTIESVTSSAAAQLGFGVSDGSESQVVTGKDVEGTINGTKAIGRGQVLEAGSGQEAATNGYILGSPGTDFSSAVVLDSTNNSFQVTVDDIASGDIELEEGVYTTGASLAAEMTRAINADPALMGAGKFVEVQYDPDTNIFGIFSTSTGEDSKVRLNDIDSNLSNVTGLTPNSETVDGKEATGEADPAKGITLRVLGGETGQRGTVNYIQGVFDQLKETFADMLSSRGTITTRLDRLDTQMEQIFEERVSLEQRMNAQEARLRAQFSFNDRIIAQLNNTESFLQQQFEIMNGMLANRN</sequence>
<dbReference type="InterPro" id="IPR003481">
    <property type="entry name" value="FliD_N"/>
</dbReference>
<dbReference type="GO" id="GO:0007155">
    <property type="term" value="P:cell adhesion"/>
    <property type="evidence" value="ECO:0007669"/>
    <property type="project" value="InterPro"/>
</dbReference>
<dbReference type="InterPro" id="IPR040026">
    <property type="entry name" value="FliD"/>
</dbReference>
<evidence type="ECO:0000256" key="4">
    <source>
        <dbReference type="ARBA" id="ARBA00023054"/>
    </source>
</evidence>
<gene>
    <name evidence="11" type="ORF">E4656_02010</name>
</gene>
<organism evidence="11 12">
    <name type="scientific">Natronospirillum operosum</name>
    <dbReference type="NCBI Taxonomy" id="2759953"/>
    <lineage>
        <taxon>Bacteria</taxon>
        <taxon>Pseudomonadati</taxon>
        <taxon>Pseudomonadota</taxon>
        <taxon>Gammaproteobacteria</taxon>
        <taxon>Oceanospirillales</taxon>
        <taxon>Natronospirillaceae</taxon>
        <taxon>Natronospirillum</taxon>
    </lineage>
</organism>
<proteinExistence type="inferred from homology"/>
<evidence type="ECO:0000256" key="6">
    <source>
        <dbReference type="ARBA" id="ARBA00033074"/>
    </source>
</evidence>
<comment type="subunit">
    <text evidence="3">Homopentamer.</text>
</comment>
<dbReference type="GO" id="GO:0009424">
    <property type="term" value="C:bacterial-type flagellum hook"/>
    <property type="evidence" value="ECO:0007669"/>
    <property type="project" value="InterPro"/>
</dbReference>
<dbReference type="EMBL" id="SRMF01000001">
    <property type="protein sequence ID" value="TGG95219.1"/>
    <property type="molecule type" value="Genomic_DNA"/>
</dbReference>
<evidence type="ECO:0000256" key="5">
    <source>
        <dbReference type="ARBA" id="ARBA00023143"/>
    </source>
</evidence>
<keyword evidence="12" id="KW-1185">Reference proteome</keyword>
<dbReference type="Pfam" id="PF02465">
    <property type="entry name" value="FliD_N"/>
    <property type="match status" value="1"/>
</dbReference>
<feature type="domain" description="Flagellar hook-associated protein 2 N-terminal" evidence="9">
    <location>
        <begin position="11"/>
        <end position="108"/>
    </location>
</feature>
<evidence type="ECO:0000256" key="8">
    <source>
        <dbReference type="SAM" id="Coils"/>
    </source>
</evidence>
<feature type="coiled-coil region" evidence="8">
    <location>
        <begin position="1252"/>
        <end position="1279"/>
    </location>
</feature>
<name>A0A4Z0W9C5_9GAMM</name>
<protein>
    <recommendedName>
        <fullName evidence="7">Filament cap protein</fullName>
    </recommendedName>
    <alternativeName>
        <fullName evidence="6">Flagellar cap protein</fullName>
    </alternativeName>
</protein>
<keyword evidence="5" id="KW-0975">Bacterial flagellum</keyword>
<comment type="caution">
    <text evidence="11">The sequence shown here is derived from an EMBL/GenBank/DDBJ whole genome shotgun (WGS) entry which is preliminary data.</text>
</comment>
<comment type="similarity">
    <text evidence="2">Belongs to the FliD family.</text>
</comment>
<dbReference type="OrthoDB" id="5980200at2"/>
<dbReference type="Pfam" id="PF07195">
    <property type="entry name" value="FliD_C"/>
    <property type="match status" value="2"/>
</dbReference>
<dbReference type="GO" id="GO:0009421">
    <property type="term" value="C:bacterial-type flagellum filament cap"/>
    <property type="evidence" value="ECO:0007669"/>
    <property type="project" value="InterPro"/>
</dbReference>
<evidence type="ECO:0000256" key="3">
    <source>
        <dbReference type="ARBA" id="ARBA00011255"/>
    </source>
</evidence>
<reference evidence="11 12" key="1">
    <citation type="submission" date="2019-04" db="EMBL/GenBank/DDBJ databases">
        <title>Natronospirillum operosus gen. nov., sp. nov., a haloalkaliphilic satellite isolated from decaying biomass of laboratory culture of cyanobacterium Geitlerinema sp. and proposal of Natronospirillaceae fam. nov. and Saccharospirillaceae fam. nov.</title>
        <authorList>
            <person name="Kevbrin V."/>
            <person name="Boltyanskaya Y."/>
            <person name="Koziaeva V."/>
            <person name="Grouzdev D.S."/>
            <person name="Park M."/>
            <person name="Cho J."/>
        </authorList>
    </citation>
    <scope>NUCLEOTIDE SEQUENCE [LARGE SCALE GENOMIC DNA]</scope>
    <source>
        <strain evidence="11 12">G-116</strain>
    </source>
</reference>
<dbReference type="RefSeq" id="WP_135480711.1">
    <property type="nucleotide sequence ID" value="NZ_SRMF01000001.1"/>
</dbReference>
<evidence type="ECO:0000256" key="2">
    <source>
        <dbReference type="ARBA" id="ARBA00009764"/>
    </source>
</evidence>
<evidence type="ECO:0000259" key="9">
    <source>
        <dbReference type="Pfam" id="PF02465"/>
    </source>
</evidence>
<dbReference type="GO" id="GO:0071973">
    <property type="term" value="P:bacterial-type flagellum-dependent cell motility"/>
    <property type="evidence" value="ECO:0007669"/>
    <property type="project" value="TreeGrafter"/>
</dbReference>
<evidence type="ECO:0000256" key="7">
    <source>
        <dbReference type="ARBA" id="ARBA00033192"/>
    </source>
</evidence>
<accession>A0A4Z0W9C5</accession>
<feature type="domain" description="Flagellar hook-associated protein 2 C-terminal" evidence="10">
    <location>
        <begin position="237"/>
        <end position="397"/>
    </location>
</feature>
<dbReference type="Proteomes" id="UP000297475">
    <property type="component" value="Unassembled WGS sequence"/>
</dbReference>
<evidence type="ECO:0000313" key="11">
    <source>
        <dbReference type="EMBL" id="TGG95219.1"/>
    </source>
</evidence>
<evidence type="ECO:0000256" key="1">
    <source>
        <dbReference type="ARBA" id="ARBA00004365"/>
    </source>
</evidence>
<dbReference type="InterPro" id="IPR010809">
    <property type="entry name" value="FliD_C"/>
</dbReference>
<dbReference type="PANTHER" id="PTHR30288:SF0">
    <property type="entry name" value="FLAGELLAR HOOK-ASSOCIATED PROTEIN 2"/>
    <property type="match status" value="1"/>
</dbReference>
<comment type="subcellular location">
    <subcellularLocation>
        <location evidence="1">Bacterial flagellum</location>
    </subcellularLocation>
</comment>
<keyword evidence="4 8" id="KW-0175">Coiled coil</keyword>
<feature type="domain" description="Flagellar hook-associated protein 2 C-terminal" evidence="10">
    <location>
        <begin position="1215"/>
        <end position="1295"/>
    </location>
</feature>
<evidence type="ECO:0000259" key="10">
    <source>
        <dbReference type="Pfam" id="PF07195"/>
    </source>
</evidence>